<evidence type="ECO:0000256" key="3">
    <source>
        <dbReference type="ARBA" id="ARBA00022833"/>
    </source>
</evidence>
<name>A0AAD1UAR2_EUPCR</name>
<dbReference type="EMBL" id="CAMPGE010006396">
    <property type="protein sequence ID" value="CAI2365238.1"/>
    <property type="molecule type" value="Genomic_DNA"/>
</dbReference>
<dbReference type="InterPro" id="IPR011011">
    <property type="entry name" value="Znf_FYVE_PHD"/>
</dbReference>
<dbReference type="Proteomes" id="UP001295684">
    <property type="component" value="Unassembled WGS sequence"/>
</dbReference>
<dbReference type="InterPro" id="IPR000306">
    <property type="entry name" value="Znf_FYVE"/>
</dbReference>
<dbReference type="SMART" id="SM00064">
    <property type="entry name" value="FYVE"/>
    <property type="match status" value="1"/>
</dbReference>
<feature type="domain" description="FYVE-type" evidence="5">
    <location>
        <begin position="252"/>
        <end position="311"/>
    </location>
</feature>
<evidence type="ECO:0000259" key="5">
    <source>
        <dbReference type="PROSITE" id="PS50178"/>
    </source>
</evidence>
<dbReference type="InterPro" id="IPR017455">
    <property type="entry name" value="Znf_FYVE-rel"/>
</dbReference>
<keyword evidence="3" id="KW-0862">Zinc</keyword>
<dbReference type="PROSITE" id="PS50178">
    <property type="entry name" value="ZF_FYVE"/>
    <property type="match status" value="1"/>
</dbReference>
<protein>
    <recommendedName>
        <fullName evidence="5">FYVE-type domain-containing protein</fullName>
    </recommendedName>
</protein>
<reference evidence="6" key="1">
    <citation type="submission" date="2023-07" db="EMBL/GenBank/DDBJ databases">
        <authorList>
            <consortium name="AG Swart"/>
            <person name="Singh M."/>
            <person name="Singh A."/>
            <person name="Seah K."/>
            <person name="Emmerich C."/>
        </authorList>
    </citation>
    <scope>NUCLEOTIDE SEQUENCE</scope>
    <source>
        <strain evidence="6">DP1</strain>
    </source>
</reference>
<dbReference type="InterPro" id="IPR051765">
    <property type="entry name" value="PH_domain-containing_F"/>
</dbReference>
<dbReference type="Gene3D" id="3.30.40.10">
    <property type="entry name" value="Zinc/RING finger domain, C3HC4 (zinc finger)"/>
    <property type="match status" value="1"/>
</dbReference>
<evidence type="ECO:0000256" key="1">
    <source>
        <dbReference type="ARBA" id="ARBA00022723"/>
    </source>
</evidence>
<dbReference type="Pfam" id="PF01363">
    <property type="entry name" value="FYVE"/>
    <property type="match status" value="1"/>
</dbReference>
<evidence type="ECO:0000313" key="7">
    <source>
        <dbReference type="Proteomes" id="UP001295684"/>
    </source>
</evidence>
<dbReference type="PANTHER" id="PTHR46280">
    <property type="entry name" value="PLECKSTRIN HOMOLOGY DOMAIN-CONTAINING FAMILY F MEMBER 2-RELATED"/>
    <property type="match status" value="1"/>
</dbReference>
<keyword evidence="1" id="KW-0479">Metal-binding</keyword>
<dbReference type="GO" id="GO:0008333">
    <property type="term" value="P:endosome to lysosome transport"/>
    <property type="evidence" value="ECO:0007669"/>
    <property type="project" value="TreeGrafter"/>
</dbReference>
<dbReference type="AlphaFoldDB" id="A0AAD1UAR2"/>
<proteinExistence type="predicted"/>
<dbReference type="GO" id="GO:0008270">
    <property type="term" value="F:zinc ion binding"/>
    <property type="evidence" value="ECO:0007669"/>
    <property type="project" value="UniProtKB-KW"/>
</dbReference>
<evidence type="ECO:0000313" key="6">
    <source>
        <dbReference type="EMBL" id="CAI2365238.1"/>
    </source>
</evidence>
<evidence type="ECO:0000256" key="2">
    <source>
        <dbReference type="ARBA" id="ARBA00022771"/>
    </source>
</evidence>
<organism evidence="6 7">
    <name type="scientific">Euplotes crassus</name>
    <dbReference type="NCBI Taxonomy" id="5936"/>
    <lineage>
        <taxon>Eukaryota</taxon>
        <taxon>Sar</taxon>
        <taxon>Alveolata</taxon>
        <taxon>Ciliophora</taxon>
        <taxon>Intramacronucleata</taxon>
        <taxon>Spirotrichea</taxon>
        <taxon>Hypotrichia</taxon>
        <taxon>Euplotida</taxon>
        <taxon>Euplotidae</taxon>
        <taxon>Moneuplotes</taxon>
    </lineage>
</organism>
<keyword evidence="7" id="KW-1185">Reference proteome</keyword>
<dbReference type="PANTHER" id="PTHR46280:SF3">
    <property type="entry name" value="PLECKSTRIN HOMOLOGY DOMAIN-CONTAINING FAMILY F MEMBER 1 HOMOLOG"/>
    <property type="match status" value="1"/>
</dbReference>
<evidence type="ECO:0000256" key="4">
    <source>
        <dbReference type="PROSITE-ProRule" id="PRU00091"/>
    </source>
</evidence>
<dbReference type="GO" id="GO:0035091">
    <property type="term" value="F:phosphatidylinositol binding"/>
    <property type="evidence" value="ECO:0007669"/>
    <property type="project" value="TreeGrafter"/>
</dbReference>
<dbReference type="SUPFAM" id="SSF57903">
    <property type="entry name" value="FYVE/PHD zinc finger"/>
    <property type="match status" value="1"/>
</dbReference>
<dbReference type="InterPro" id="IPR013083">
    <property type="entry name" value="Znf_RING/FYVE/PHD"/>
</dbReference>
<sequence length="331" mass="38386">MKVTVKQMNGLQIQSQAVEGGIFQSQPEPSIRDTREHVPMFEHKLVVEQLKNTIQEKNKIMGQYLKLQTDINSVSNMMKERLFKRLNINKSEANFAEASDPDYQSTIDQLSRANLYTNRSEVQQIDSLAHEIFSIFVNLKKFIQKREEDSLDLSLEEMDKVGYLFTPEKLEFGTSVIQGEAVADKIKKKKEECKAKFYQEKILRKSRVTNTSTNMTSTISNSKMISLNEPLVKDESKRNFVKTKVRSKWIPNEHAEDCFHCEKKFSLLRWRHHCRECGNVFCGSCCYQYNFASGFEDQKVKLCEICAEYKNARDKSKATVKDFSVFSGKLM</sequence>
<gene>
    <name evidence="6" type="ORF">ECRASSUSDP1_LOCUS6589</name>
</gene>
<dbReference type="GO" id="GO:0005769">
    <property type="term" value="C:early endosome"/>
    <property type="evidence" value="ECO:0007669"/>
    <property type="project" value="TreeGrafter"/>
</dbReference>
<accession>A0AAD1UAR2</accession>
<keyword evidence="2 4" id="KW-0863">Zinc-finger</keyword>
<dbReference type="GO" id="GO:0007032">
    <property type="term" value="P:endosome organization"/>
    <property type="evidence" value="ECO:0007669"/>
    <property type="project" value="TreeGrafter"/>
</dbReference>
<comment type="caution">
    <text evidence="6">The sequence shown here is derived from an EMBL/GenBank/DDBJ whole genome shotgun (WGS) entry which is preliminary data.</text>
</comment>